<protein>
    <recommendedName>
        <fullName evidence="2">CAAX prenyl protease 2/Lysostaphin resistance protein A-like domain-containing protein</fullName>
    </recommendedName>
</protein>
<feature type="transmembrane region" description="Helical" evidence="1">
    <location>
        <begin position="233"/>
        <end position="253"/>
    </location>
</feature>
<dbReference type="Proteomes" id="UP000239522">
    <property type="component" value="Unassembled WGS sequence"/>
</dbReference>
<dbReference type="Pfam" id="PF02517">
    <property type="entry name" value="Rce1-like"/>
    <property type="match status" value="1"/>
</dbReference>
<comment type="caution">
    <text evidence="3">The sequence shown here is derived from an EMBL/GenBank/DDBJ whole genome shotgun (WGS) entry which is preliminary data.</text>
</comment>
<feature type="transmembrane region" description="Helical" evidence="1">
    <location>
        <begin position="175"/>
        <end position="194"/>
    </location>
</feature>
<keyword evidence="1" id="KW-0812">Transmembrane</keyword>
<feature type="transmembrane region" description="Helical" evidence="1">
    <location>
        <begin position="31"/>
        <end position="52"/>
    </location>
</feature>
<name>A0A2S7KXN2_9FLAO</name>
<feature type="transmembrane region" description="Helical" evidence="1">
    <location>
        <begin position="85"/>
        <end position="106"/>
    </location>
</feature>
<reference evidence="3 4" key="1">
    <citation type="submission" date="2016-11" db="EMBL/GenBank/DDBJ databases">
        <title>Trade-off between light-utilization and light-protection in marine flavobacteria.</title>
        <authorList>
            <person name="Kumagai Y."/>
        </authorList>
    </citation>
    <scope>NUCLEOTIDE SEQUENCE [LARGE SCALE GENOMIC DNA]</scope>
    <source>
        <strain evidence="3 4">ATCC 700397</strain>
    </source>
</reference>
<evidence type="ECO:0000313" key="3">
    <source>
        <dbReference type="EMBL" id="PQB07273.1"/>
    </source>
</evidence>
<dbReference type="GO" id="GO:0004175">
    <property type="term" value="F:endopeptidase activity"/>
    <property type="evidence" value="ECO:0007669"/>
    <property type="project" value="UniProtKB-ARBA"/>
</dbReference>
<sequence length="254" mass="29616">MKKTSTRQDLFRFLKKPSFDKLQNASIKTKIIILFKILILTYVGIIIASLPFQILKELNFVGETTNKVRVFLDIMRESRSDYKSYFIFTSILLVPLLEETAFRLFLTKFKLNYFIISVSLIFGCLIFYFVNFLFWKPASYLLFSISTYFYSTMISGVIGLILWIIRNQLIGIKKFWNSNIGIIFYSSAILFALFHFMSTNFNKDNLIFAPVILLPFVVYGVTFGYVRIRLGLIYSMALHFVILGILFGLQELIN</sequence>
<feature type="transmembrane region" description="Helical" evidence="1">
    <location>
        <begin position="140"/>
        <end position="163"/>
    </location>
</feature>
<dbReference type="RefSeq" id="WP_104809504.1">
    <property type="nucleotide sequence ID" value="NZ_MQUA01000013.1"/>
</dbReference>
<proteinExistence type="predicted"/>
<dbReference type="AlphaFoldDB" id="A0A2S7KXN2"/>
<dbReference type="OrthoDB" id="847268at2"/>
<gene>
    <name evidence="3" type="ORF">BST83_08985</name>
</gene>
<keyword evidence="4" id="KW-1185">Reference proteome</keyword>
<organism evidence="3 4">
    <name type="scientific">Polaribacter filamentus</name>
    <dbReference type="NCBI Taxonomy" id="53483"/>
    <lineage>
        <taxon>Bacteria</taxon>
        <taxon>Pseudomonadati</taxon>
        <taxon>Bacteroidota</taxon>
        <taxon>Flavobacteriia</taxon>
        <taxon>Flavobacteriales</taxon>
        <taxon>Flavobacteriaceae</taxon>
    </lineage>
</organism>
<feature type="transmembrane region" description="Helical" evidence="1">
    <location>
        <begin position="113"/>
        <end position="134"/>
    </location>
</feature>
<evidence type="ECO:0000313" key="4">
    <source>
        <dbReference type="Proteomes" id="UP000239522"/>
    </source>
</evidence>
<keyword evidence="1" id="KW-1133">Transmembrane helix</keyword>
<evidence type="ECO:0000256" key="1">
    <source>
        <dbReference type="SAM" id="Phobius"/>
    </source>
</evidence>
<dbReference type="EMBL" id="MQUA01000013">
    <property type="protein sequence ID" value="PQB07273.1"/>
    <property type="molecule type" value="Genomic_DNA"/>
</dbReference>
<dbReference type="InterPro" id="IPR003675">
    <property type="entry name" value="Rce1/LyrA-like_dom"/>
</dbReference>
<dbReference type="GO" id="GO:0080120">
    <property type="term" value="P:CAAX-box protein maturation"/>
    <property type="evidence" value="ECO:0007669"/>
    <property type="project" value="UniProtKB-ARBA"/>
</dbReference>
<evidence type="ECO:0000259" key="2">
    <source>
        <dbReference type="Pfam" id="PF02517"/>
    </source>
</evidence>
<feature type="domain" description="CAAX prenyl protease 2/Lysostaphin resistance protein A-like" evidence="2">
    <location>
        <begin position="176"/>
        <end position="242"/>
    </location>
</feature>
<accession>A0A2S7KXN2</accession>
<feature type="transmembrane region" description="Helical" evidence="1">
    <location>
        <begin position="206"/>
        <end position="226"/>
    </location>
</feature>
<keyword evidence="1" id="KW-0472">Membrane</keyword>